<proteinExistence type="predicted"/>
<dbReference type="KEGG" id="mic:Mic7113_2543"/>
<evidence type="ECO:0000313" key="1">
    <source>
        <dbReference type="EMBL" id="AFZ18338.1"/>
    </source>
</evidence>
<reference evidence="1 2" key="1">
    <citation type="submission" date="2012-06" db="EMBL/GenBank/DDBJ databases">
        <title>Finished chromosome of genome of Microcoleus sp. PCC 7113.</title>
        <authorList>
            <consortium name="US DOE Joint Genome Institute"/>
            <person name="Gugger M."/>
            <person name="Coursin T."/>
            <person name="Rippka R."/>
            <person name="Tandeau De Marsac N."/>
            <person name="Huntemann M."/>
            <person name="Wei C.-L."/>
            <person name="Han J."/>
            <person name="Detter J.C."/>
            <person name="Han C."/>
            <person name="Tapia R."/>
            <person name="Chen A."/>
            <person name="Kyrpides N."/>
            <person name="Mavromatis K."/>
            <person name="Markowitz V."/>
            <person name="Szeto E."/>
            <person name="Ivanova N."/>
            <person name="Pagani I."/>
            <person name="Pati A."/>
            <person name="Goodwin L."/>
            <person name="Nordberg H.P."/>
            <person name="Cantor M.N."/>
            <person name="Hua S.X."/>
            <person name="Woyke T."/>
            <person name="Kerfeld C.A."/>
        </authorList>
    </citation>
    <scope>NUCLEOTIDE SEQUENCE [LARGE SCALE GENOMIC DNA]</scope>
    <source>
        <strain evidence="1 2">PCC 7113</strain>
    </source>
</reference>
<evidence type="ECO:0000313" key="2">
    <source>
        <dbReference type="Proteomes" id="UP000010471"/>
    </source>
</evidence>
<gene>
    <name evidence="1" type="ORF">Mic7113_2543</name>
</gene>
<dbReference type="Pfam" id="PF11294">
    <property type="entry name" value="DUF3095"/>
    <property type="match status" value="1"/>
</dbReference>
<protein>
    <recommendedName>
        <fullName evidence="3">DUF3095 domain-containing protein</fullName>
    </recommendedName>
</protein>
<dbReference type="OrthoDB" id="5342145at2"/>
<dbReference type="HOGENOM" id="CLU_724956_0_0_3"/>
<keyword evidence="2" id="KW-1185">Reference proteome</keyword>
<dbReference type="Proteomes" id="UP000010471">
    <property type="component" value="Chromosome"/>
</dbReference>
<dbReference type="InterPro" id="IPR021445">
    <property type="entry name" value="DUF3095"/>
</dbReference>
<dbReference type="PATRIC" id="fig|1173027.3.peg.2789"/>
<dbReference type="EMBL" id="CP003630">
    <property type="protein sequence ID" value="AFZ18338.1"/>
    <property type="molecule type" value="Genomic_DNA"/>
</dbReference>
<dbReference type="eggNOG" id="ENOG502Z8NV">
    <property type="taxonomic scope" value="Bacteria"/>
</dbReference>
<dbReference type="AlphaFoldDB" id="K9WDM5"/>
<dbReference type="RefSeq" id="WP_015182487.1">
    <property type="nucleotide sequence ID" value="NC_019738.1"/>
</dbReference>
<dbReference type="STRING" id="1173027.Mic7113_2543"/>
<organism evidence="1 2">
    <name type="scientific">Allocoleopsis franciscana PCC 7113</name>
    <dbReference type="NCBI Taxonomy" id="1173027"/>
    <lineage>
        <taxon>Bacteria</taxon>
        <taxon>Bacillati</taxon>
        <taxon>Cyanobacteriota</taxon>
        <taxon>Cyanophyceae</taxon>
        <taxon>Coleofasciculales</taxon>
        <taxon>Coleofasciculaceae</taxon>
        <taxon>Allocoleopsis</taxon>
        <taxon>Allocoleopsis franciscana</taxon>
    </lineage>
</organism>
<accession>K9WDM5</accession>
<name>K9WDM5_9CYAN</name>
<sequence length="395" mass="44178">MFTDTFYSELPTLEHFVEITNSQNFLPVHPDWYIVITDIMGSTQAIEAGRYKDVNILGVSSIIAILNRAKHLEIPFVFGGDGASLLIPPSLFLDTKQALLATQDMAKREFNLGLRVGIVPVATVRDANYDVRVAKVRVSAKYTQAVFTGGGLTYATELVKNPETSELYSLSSSGIIPQADFSGLVCPWQDIPSQHGEILSLIVMATAHQGQEETSIYKEAIKKIYKIYGGANNFHPVDFERIRLSLNRQILYKETQVVHQSQNWWYKQLSLWQKLLGIIAIKVSIKLGLIDWQTNKKTLISDSDYQKFDDILRMVISGNSGQREKLIRYLETQYKAGKLVYGFHVSDRALMTCLVYKAQGRHTAFIDGADGGYALAAKMLKEKLKPAKGWGTGTG</sequence>
<evidence type="ECO:0008006" key="3">
    <source>
        <dbReference type="Google" id="ProtNLM"/>
    </source>
</evidence>